<dbReference type="Gene3D" id="3.30.1240.10">
    <property type="match status" value="1"/>
</dbReference>
<sequence>MKLIATDMDGTLLNENNEISPENIQAILKAQQLGIEVVIATGRSYEAASKPLQKAGLSCPIICVNGSLIYLQNGEIIRSIPLERESCKKIELACTSEHSYFEIFTSAGGYSINRDHFIHVLVNMMKSHYPNVGTDEIKERIQQRFQDEKIQTIDDFDQLFNNDNIDVYKFLAFSLEDESLQRIREQLTNEHDLTITSSGHLNLEFNHRDANKGVALAFYTDRLGIELKDVMALGDNLNDYSMLEVAGYSVAMENADPVIKNLCDFTTKTNSNDGVAFAIEKALKGGFPKKVS</sequence>
<evidence type="ECO:0000313" key="1">
    <source>
        <dbReference type="EMBL" id="GAE25571.1"/>
    </source>
</evidence>
<dbReference type="PANTHER" id="PTHR10000:SF55">
    <property type="entry name" value="5-AMINO-6-(5-PHOSPHO-D-RIBITYLAMINO)URACIL PHOSPHATASE YCSE"/>
    <property type="match status" value="1"/>
</dbReference>
<dbReference type="SFLD" id="SFLDG01140">
    <property type="entry name" value="C2.B:_Phosphomannomutase_and_P"/>
    <property type="match status" value="1"/>
</dbReference>
<dbReference type="SUPFAM" id="SSF56784">
    <property type="entry name" value="HAD-like"/>
    <property type="match status" value="1"/>
</dbReference>
<dbReference type="OrthoDB" id="9806027at2"/>
<dbReference type="InterPro" id="IPR023214">
    <property type="entry name" value="HAD_sf"/>
</dbReference>
<dbReference type="NCBIfam" id="TIGR01484">
    <property type="entry name" value="HAD-SF-IIB"/>
    <property type="match status" value="1"/>
</dbReference>
<dbReference type="Gene3D" id="3.40.50.1000">
    <property type="entry name" value="HAD superfamily/HAD-like"/>
    <property type="match status" value="1"/>
</dbReference>
<dbReference type="GO" id="GO:0000287">
    <property type="term" value="F:magnesium ion binding"/>
    <property type="evidence" value="ECO:0007669"/>
    <property type="project" value="TreeGrafter"/>
</dbReference>
<name>W4Q0G6_9BACI</name>
<accession>W4Q0G6</accession>
<evidence type="ECO:0000313" key="2">
    <source>
        <dbReference type="Proteomes" id="UP000018890"/>
    </source>
</evidence>
<protein>
    <submittedName>
        <fullName evidence="1">Hydrolase</fullName>
    </submittedName>
</protein>
<keyword evidence="1" id="KW-0378">Hydrolase</keyword>
<dbReference type="PANTHER" id="PTHR10000">
    <property type="entry name" value="PHOSPHOSERINE PHOSPHATASE"/>
    <property type="match status" value="1"/>
</dbReference>
<dbReference type="AlphaFoldDB" id="W4Q0G6"/>
<dbReference type="Pfam" id="PF08282">
    <property type="entry name" value="Hydrolase_3"/>
    <property type="match status" value="1"/>
</dbReference>
<dbReference type="STRING" id="1236970.JCM9140_1571"/>
<dbReference type="GO" id="GO:0005829">
    <property type="term" value="C:cytosol"/>
    <property type="evidence" value="ECO:0007669"/>
    <property type="project" value="TreeGrafter"/>
</dbReference>
<dbReference type="EMBL" id="BAUT01000011">
    <property type="protein sequence ID" value="GAE25571.1"/>
    <property type="molecule type" value="Genomic_DNA"/>
</dbReference>
<organism evidence="1 2">
    <name type="scientific">Halalkalibacter wakoensis JCM 9140</name>
    <dbReference type="NCBI Taxonomy" id="1236970"/>
    <lineage>
        <taxon>Bacteria</taxon>
        <taxon>Bacillati</taxon>
        <taxon>Bacillota</taxon>
        <taxon>Bacilli</taxon>
        <taxon>Bacillales</taxon>
        <taxon>Bacillaceae</taxon>
        <taxon>Halalkalibacter</taxon>
    </lineage>
</organism>
<dbReference type="InterPro" id="IPR006379">
    <property type="entry name" value="HAD-SF_hydro_IIB"/>
</dbReference>
<dbReference type="PROSITE" id="PS01228">
    <property type="entry name" value="COF_1"/>
    <property type="match status" value="1"/>
</dbReference>
<dbReference type="GO" id="GO:0016791">
    <property type="term" value="F:phosphatase activity"/>
    <property type="evidence" value="ECO:0007669"/>
    <property type="project" value="TreeGrafter"/>
</dbReference>
<reference evidence="1" key="1">
    <citation type="journal article" date="2014" name="Genome Announc.">
        <title>Draft Genome Sequences of Three Alkaliphilic Bacillus Strains, Bacillus wakoensis JCM 9140T, Bacillus akibai JCM 9157T, and Bacillus hemicellulosilyticus JCM 9152T.</title>
        <authorList>
            <person name="Yuki M."/>
            <person name="Oshima K."/>
            <person name="Suda W."/>
            <person name="Oshida Y."/>
            <person name="Kitamura K."/>
            <person name="Iida T."/>
            <person name="Hattori M."/>
            <person name="Ohkuma M."/>
        </authorList>
    </citation>
    <scope>NUCLEOTIDE SEQUENCE [LARGE SCALE GENOMIC DNA]</scope>
    <source>
        <strain evidence="1">JCM 9140</strain>
    </source>
</reference>
<dbReference type="InterPro" id="IPR036412">
    <property type="entry name" value="HAD-like_sf"/>
</dbReference>
<dbReference type="Proteomes" id="UP000018890">
    <property type="component" value="Unassembled WGS sequence"/>
</dbReference>
<gene>
    <name evidence="1" type="ORF">JCM9140_1571</name>
</gene>
<dbReference type="RefSeq" id="WP_034744177.1">
    <property type="nucleotide sequence ID" value="NZ_BAUT01000011.1"/>
</dbReference>
<comment type="caution">
    <text evidence="1">The sequence shown here is derived from an EMBL/GenBank/DDBJ whole genome shotgun (WGS) entry which is preliminary data.</text>
</comment>
<dbReference type="SFLD" id="SFLDS00003">
    <property type="entry name" value="Haloacid_Dehalogenase"/>
    <property type="match status" value="1"/>
</dbReference>
<dbReference type="NCBIfam" id="TIGR00099">
    <property type="entry name" value="Cof-subfamily"/>
    <property type="match status" value="1"/>
</dbReference>
<keyword evidence="2" id="KW-1185">Reference proteome</keyword>
<dbReference type="InterPro" id="IPR000150">
    <property type="entry name" value="Cof"/>
</dbReference>
<dbReference type="SFLD" id="SFLDG01144">
    <property type="entry name" value="C2.B.4:_PGP_Like"/>
    <property type="match status" value="1"/>
</dbReference>
<dbReference type="PROSITE" id="PS01229">
    <property type="entry name" value="COF_2"/>
    <property type="match status" value="1"/>
</dbReference>
<proteinExistence type="predicted"/>
<dbReference type="CDD" id="cd07516">
    <property type="entry name" value="HAD_Pase"/>
    <property type="match status" value="1"/>
</dbReference>